<protein>
    <submittedName>
        <fullName evidence="2">NAD-dependent epimerase/dehydratase family protein</fullName>
    </submittedName>
</protein>
<dbReference type="InterPro" id="IPR016040">
    <property type="entry name" value="NAD(P)-bd_dom"/>
</dbReference>
<keyword evidence="3" id="KW-1185">Reference proteome</keyword>
<dbReference type="PANTHER" id="PTHR43000">
    <property type="entry name" value="DTDP-D-GLUCOSE 4,6-DEHYDRATASE-RELATED"/>
    <property type="match status" value="1"/>
</dbReference>
<comment type="caution">
    <text evidence="2">The sequence shown here is derived from an EMBL/GenBank/DDBJ whole genome shotgun (WGS) entry which is preliminary data.</text>
</comment>
<proteinExistence type="predicted"/>
<accession>A0A4R9LQ61</accession>
<dbReference type="Gene3D" id="3.40.50.720">
    <property type="entry name" value="NAD(P)-binding Rossmann-like Domain"/>
    <property type="match status" value="1"/>
</dbReference>
<organism evidence="2 3">
    <name type="scientific">Leptospira ilyithenensis</name>
    <dbReference type="NCBI Taxonomy" id="2484901"/>
    <lineage>
        <taxon>Bacteria</taxon>
        <taxon>Pseudomonadati</taxon>
        <taxon>Spirochaetota</taxon>
        <taxon>Spirochaetia</taxon>
        <taxon>Leptospirales</taxon>
        <taxon>Leptospiraceae</taxon>
        <taxon>Leptospira</taxon>
    </lineage>
</organism>
<dbReference type="InterPro" id="IPR036291">
    <property type="entry name" value="NAD(P)-bd_dom_sf"/>
</dbReference>
<dbReference type="OrthoDB" id="9789543at2"/>
<dbReference type="AlphaFoldDB" id="A0A4R9LQ61"/>
<sequence>MEKIKALITGGTGFVGKYLVSSLNQSGEYDISLFSADIRDKSETERVVFSTKPSVVFHLAAQPFVPRAIEDPWETEEINVKGTLNLLESLHRLGTPVRMLYVSSADVYGFQKEETLPLSETLIPKPINPYSGSKLAAESYCRQYSAYDKNLTVVIARPFNHIGIGQRLEFVIPNFCKQIIQAKTQKRDFIEVGDLNPTRDFSHVQDIVNGYMTLVKKGEAGEIYNICSGKETSIRYMVEELISISGVQLEYRVDANRVRASETSRVFGNNDKLVKLGWAPKCNLPETLKEIYSSMENDKALFSH</sequence>
<dbReference type="Gene3D" id="3.90.25.10">
    <property type="entry name" value="UDP-galactose 4-epimerase, domain 1"/>
    <property type="match status" value="1"/>
</dbReference>
<dbReference type="EMBL" id="RQHV01000042">
    <property type="protein sequence ID" value="TGN11161.1"/>
    <property type="molecule type" value="Genomic_DNA"/>
</dbReference>
<name>A0A4R9LQ61_9LEPT</name>
<dbReference type="Proteomes" id="UP000298264">
    <property type="component" value="Unassembled WGS sequence"/>
</dbReference>
<dbReference type="Pfam" id="PF16363">
    <property type="entry name" value="GDP_Man_Dehyd"/>
    <property type="match status" value="1"/>
</dbReference>
<feature type="domain" description="NAD(P)-binding" evidence="1">
    <location>
        <begin position="29"/>
        <end position="290"/>
    </location>
</feature>
<evidence type="ECO:0000313" key="2">
    <source>
        <dbReference type="EMBL" id="TGN11161.1"/>
    </source>
</evidence>
<dbReference type="SUPFAM" id="SSF51735">
    <property type="entry name" value="NAD(P)-binding Rossmann-fold domains"/>
    <property type="match status" value="1"/>
</dbReference>
<evidence type="ECO:0000313" key="3">
    <source>
        <dbReference type="Proteomes" id="UP000298264"/>
    </source>
</evidence>
<gene>
    <name evidence="2" type="ORF">EHS11_08390</name>
</gene>
<reference evidence="2" key="1">
    <citation type="journal article" date="2019" name="PLoS Negl. Trop. Dis.">
        <title>Revisiting the worldwide diversity of Leptospira species in the environment.</title>
        <authorList>
            <person name="Vincent A.T."/>
            <person name="Schiettekatte O."/>
            <person name="Bourhy P."/>
            <person name="Veyrier F.J."/>
            <person name="Picardeau M."/>
        </authorList>
    </citation>
    <scope>NUCLEOTIDE SEQUENCE [LARGE SCALE GENOMIC DNA]</scope>
    <source>
        <strain evidence="2">201400974</strain>
    </source>
</reference>
<evidence type="ECO:0000259" key="1">
    <source>
        <dbReference type="Pfam" id="PF16363"/>
    </source>
</evidence>